<feature type="compositionally biased region" description="Basic and acidic residues" evidence="1">
    <location>
        <begin position="78"/>
        <end position="88"/>
    </location>
</feature>
<feature type="non-terminal residue" evidence="2">
    <location>
        <position position="224"/>
    </location>
</feature>
<gene>
    <name evidence="2" type="ORF">FOZ63_030892</name>
</gene>
<evidence type="ECO:0000313" key="3">
    <source>
        <dbReference type="Proteomes" id="UP000553632"/>
    </source>
</evidence>
<dbReference type="Proteomes" id="UP000553632">
    <property type="component" value="Unassembled WGS sequence"/>
</dbReference>
<dbReference type="EMBL" id="JABANO010040651">
    <property type="protein sequence ID" value="KAF4683346.1"/>
    <property type="molecule type" value="Genomic_DNA"/>
</dbReference>
<evidence type="ECO:0008006" key="4">
    <source>
        <dbReference type="Google" id="ProtNLM"/>
    </source>
</evidence>
<proteinExistence type="predicted"/>
<dbReference type="AlphaFoldDB" id="A0A7J6NHW4"/>
<keyword evidence="3" id="KW-1185">Reference proteome</keyword>
<evidence type="ECO:0000313" key="2">
    <source>
        <dbReference type="EMBL" id="KAF4683346.1"/>
    </source>
</evidence>
<reference evidence="2 3" key="1">
    <citation type="submission" date="2020-04" db="EMBL/GenBank/DDBJ databases">
        <title>Perkinsus olseni comparative genomics.</title>
        <authorList>
            <person name="Bogema D.R."/>
        </authorList>
    </citation>
    <scope>NUCLEOTIDE SEQUENCE [LARGE SCALE GENOMIC DNA]</scope>
    <source>
        <strain evidence="2 3">ATCC PRA-207</strain>
    </source>
</reference>
<name>A0A7J6NHW4_PEROL</name>
<organism evidence="2 3">
    <name type="scientific">Perkinsus olseni</name>
    <name type="common">Perkinsus atlanticus</name>
    <dbReference type="NCBI Taxonomy" id="32597"/>
    <lineage>
        <taxon>Eukaryota</taxon>
        <taxon>Sar</taxon>
        <taxon>Alveolata</taxon>
        <taxon>Perkinsozoa</taxon>
        <taxon>Perkinsea</taxon>
        <taxon>Perkinsida</taxon>
        <taxon>Perkinsidae</taxon>
        <taxon>Perkinsus</taxon>
    </lineage>
</organism>
<feature type="region of interest" description="Disordered" evidence="1">
    <location>
        <begin position="55"/>
        <end position="89"/>
    </location>
</feature>
<feature type="region of interest" description="Disordered" evidence="1">
    <location>
        <begin position="1"/>
        <end position="27"/>
    </location>
</feature>
<sequence length="224" mass="24053">CPASQRLTTEGISGDLLGRESGVNSNSPREVKTAFAAIFGDSVRAAGCHGGPGGVSSNFDDWDETTGGGPRRSIQSARRSDDIDDKKSSPKVANIWPNGFWCSLSSHRYSLALLREEIASFPGLNDSYDLLYLPADASKDANRGYAFINLKSLEDSVYWDIFVINFSIIHSSSPIHASAAKAPPRCGARADLLPVGPQEVWGVGDFQMPNEDILQLGSSTDSMP</sequence>
<accession>A0A7J6NHW4</accession>
<comment type="caution">
    <text evidence="2">The sequence shown here is derived from an EMBL/GenBank/DDBJ whole genome shotgun (WGS) entry which is preliminary data.</text>
</comment>
<evidence type="ECO:0000256" key="1">
    <source>
        <dbReference type="SAM" id="MobiDB-lite"/>
    </source>
</evidence>
<protein>
    <recommendedName>
        <fullName evidence="4">Mei2-like C-terminal RNA recognition motif domain-containing protein</fullName>
    </recommendedName>
</protein>
<feature type="compositionally biased region" description="Polar residues" evidence="1">
    <location>
        <begin position="1"/>
        <end position="11"/>
    </location>
</feature>